<accession>A0A9N8ZNQ5</accession>
<gene>
    <name evidence="1" type="ORF">FCALED_LOCUS3737</name>
</gene>
<organism evidence="1 2">
    <name type="scientific">Funneliformis caledonium</name>
    <dbReference type="NCBI Taxonomy" id="1117310"/>
    <lineage>
        <taxon>Eukaryota</taxon>
        <taxon>Fungi</taxon>
        <taxon>Fungi incertae sedis</taxon>
        <taxon>Mucoromycota</taxon>
        <taxon>Glomeromycotina</taxon>
        <taxon>Glomeromycetes</taxon>
        <taxon>Glomerales</taxon>
        <taxon>Glomeraceae</taxon>
        <taxon>Funneliformis</taxon>
    </lineage>
</organism>
<dbReference type="Proteomes" id="UP000789570">
    <property type="component" value="Unassembled WGS sequence"/>
</dbReference>
<sequence length="82" mass="9139">MNCSFDAWRKLGLLVSSDELLVRRLVQAGTARLKDRLQIVFCQVKKMKNFATASGGATHIVESSNIAFRRHQEITSTEGTLS</sequence>
<keyword evidence="2" id="KW-1185">Reference proteome</keyword>
<comment type="caution">
    <text evidence="1">The sequence shown here is derived from an EMBL/GenBank/DDBJ whole genome shotgun (WGS) entry which is preliminary data.</text>
</comment>
<proteinExistence type="predicted"/>
<dbReference type="OrthoDB" id="10429519at2759"/>
<name>A0A9N8ZNQ5_9GLOM</name>
<dbReference type="EMBL" id="CAJVPQ010000674">
    <property type="protein sequence ID" value="CAG8501664.1"/>
    <property type="molecule type" value="Genomic_DNA"/>
</dbReference>
<reference evidence="1" key="1">
    <citation type="submission" date="2021-06" db="EMBL/GenBank/DDBJ databases">
        <authorList>
            <person name="Kallberg Y."/>
            <person name="Tangrot J."/>
            <person name="Rosling A."/>
        </authorList>
    </citation>
    <scope>NUCLEOTIDE SEQUENCE</scope>
    <source>
        <strain evidence="1">UK204</strain>
    </source>
</reference>
<evidence type="ECO:0000313" key="1">
    <source>
        <dbReference type="EMBL" id="CAG8501664.1"/>
    </source>
</evidence>
<evidence type="ECO:0000313" key="2">
    <source>
        <dbReference type="Proteomes" id="UP000789570"/>
    </source>
</evidence>
<dbReference type="AlphaFoldDB" id="A0A9N8ZNQ5"/>
<protein>
    <submittedName>
        <fullName evidence="1">8666_t:CDS:1</fullName>
    </submittedName>
</protein>